<name>A0ABN8MJU0_9CNID</name>
<keyword evidence="4" id="KW-1185">Reference proteome</keyword>
<feature type="non-terminal residue" evidence="3">
    <location>
        <position position="1"/>
    </location>
</feature>
<dbReference type="Proteomes" id="UP001159427">
    <property type="component" value="Unassembled WGS sequence"/>
</dbReference>
<feature type="repeat" description="TPR" evidence="1">
    <location>
        <begin position="471"/>
        <end position="504"/>
    </location>
</feature>
<dbReference type="Pfam" id="PF13424">
    <property type="entry name" value="TPR_12"/>
    <property type="match status" value="3"/>
</dbReference>
<dbReference type="PANTHER" id="PTHR10098:SF108">
    <property type="entry name" value="TETRATRICOPEPTIDE REPEAT PROTEIN 28"/>
    <property type="match status" value="1"/>
</dbReference>
<dbReference type="PROSITE" id="PS50005">
    <property type="entry name" value="TPR"/>
    <property type="match status" value="3"/>
</dbReference>
<evidence type="ECO:0000313" key="3">
    <source>
        <dbReference type="EMBL" id="CAH3028926.1"/>
    </source>
</evidence>
<accession>A0ABN8MJU0</accession>
<dbReference type="SUPFAM" id="SSF48452">
    <property type="entry name" value="TPR-like"/>
    <property type="match status" value="4"/>
</dbReference>
<dbReference type="InterPro" id="IPR019734">
    <property type="entry name" value="TPR_rpt"/>
</dbReference>
<dbReference type="Gene3D" id="1.25.40.10">
    <property type="entry name" value="Tetratricopeptide repeat domain"/>
    <property type="match status" value="5"/>
</dbReference>
<proteinExistence type="predicted"/>
<dbReference type="EMBL" id="CALNXI010000541">
    <property type="protein sequence ID" value="CAH3028926.1"/>
    <property type="molecule type" value="Genomic_DNA"/>
</dbReference>
<dbReference type="Pfam" id="PF12770">
    <property type="entry name" value="CHAT"/>
    <property type="match status" value="1"/>
</dbReference>
<dbReference type="InterPro" id="IPR024983">
    <property type="entry name" value="CHAT_dom"/>
</dbReference>
<dbReference type="SMART" id="SM00028">
    <property type="entry name" value="TPR"/>
    <property type="match status" value="12"/>
</dbReference>
<dbReference type="InterPro" id="IPR011990">
    <property type="entry name" value="TPR-like_helical_dom_sf"/>
</dbReference>
<reference evidence="3 4" key="1">
    <citation type="submission" date="2022-05" db="EMBL/GenBank/DDBJ databases">
        <authorList>
            <consortium name="Genoscope - CEA"/>
            <person name="William W."/>
        </authorList>
    </citation>
    <scope>NUCLEOTIDE SEQUENCE [LARGE SCALE GENOMIC DNA]</scope>
</reference>
<feature type="repeat" description="TPR" evidence="1">
    <location>
        <begin position="351"/>
        <end position="384"/>
    </location>
</feature>
<feature type="repeat" description="TPR" evidence="1">
    <location>
        <begin position="431"/>
        <end position="464"/>
    </location>
</feature>
<evidence type="ECO:0000313" key="4">
    <source>
        <dbReference type="Proteomes" id="UP001159427"/>
    </source>
</evidence>
<feature type="domain" description="CHAT" evidence="2">
    <location>
        <begin position="742"/>
        <end position="1018"/>
    </location>
</feature>
<organism evidence="3 4">
    <name type="scientific">Porites evermanni</name>
    <dbReference type="NCBI Taxonomy" id="104178"/>
    <lineage>
        <taxon>Eukaryota</taxon>
        <taxon>Metazoa</taxon>
        <taxon>Cnidaria</taxon>
        <taxon>Anthozoa</taxon>
        <taxon>Hexacorallia</taxon>
        <taxon>Scleractinia</taxon>
        <taxon>Fungiina</taxon>
        <taxon>Poritidae</taxon>
        <taxon>Porites</taxon>
    </lineage>
</organism>
<evidence type="ECO:0000256" key="1">
    <source>
        <dbReference type="PROSITE-ProRule" id="PRU00339"/>
    </source>
</evidence>
<gene>
    <name evidence="3" type="ORF">PEVE_00035190</name>
</gene>
<sequence length="1031" mass="114510">ISAIAETHKNAGNDAFLKDDFVKPIDLYTEGIEFRCKDEDLNAKLYNIRASAHYHLGKNYHDCLSNAKAATALQPSYLKAIIRGENESQREDLLKLKQLEEAINWCDKGLAIDKDNKDLLEIKTCSVIEGEKTLTQEGDKAAKEESDSRTNQTSLDCRNVMLSSLGLTHSDTGRTRNSVCIFISAIAETHKNAGNDSFLKDDHVKAIKLYSEGIEVKCKDEDLNAKLYNNRASAHYHLGKNYHDCLSDVKAATALQPSYLKAIIRGASTCLKLKQFEEAIIWCDKGLAIDKRNKTLLEIRRLSVNMECRLPDKRKEIKNNPQTTNATETVCKYTNMHLNLAKEIGNKCEEGGAYCNLGHIFFGLGNFKKSIECYNRQLKIAKDFGDLMAEGAALGGLGIVFDNLGDFEKAIDNHNDHLRIAKAAGDKDGEAIANGNLGNAYLSLGDFKKALHYFEQRLDIAKNLGDKAGEGRAYGHLGSAYRHLGDYKKAMDYYSLRLCIAQELGDKAGEGAACGYMGTVCQHLGNYRKAIEWNQQKLRIADDLGNQHMEGQAYSDIGLCFEMLKRLPKALENYQTSVRVFDRMRSLLQPKDEWKIGFRNECNPAYTGLWRVLLKQEKIDEALAASDDGRAQGLADLLTSKYGFQKSQTREQKLAKEEFGLLNASSSSTIFLAVNVLEKKVDIWFLSKEKPSLIQFAYENIGVRADVNCENRSLDVLRENCSSVGRSSKRSSQPIRQEDNLPLAALYSYVIAPILDLIDGDEIIIVPDGPLWLAPFAALVNPFSKYLCESFKVRLVPSLTSLKIIAHCPEFHSSSGAVVVGDPDVSDVINSHGEQLQQLPFARKEAQMIGQILNVAPLTGKLATKCEVLTQISSVSVVHIAAHGCMETGEIALSPNPERKSQTLAKDDYMLTMADVMSVKLRAKLVVLSCCHSGRGEIKAEGVVGIARAFIGAGARSVLVSLWAIDDEATLEFMKSFYRNLEKGRSASESLNHAMRCLRESEKFSDVKYWAPFTLIGDDVTLDKQEKIMVS</sequence>
<dbReference type="PANTHER" id="PTHR10098">
    <property type="entry name" value="RAPSYN-RELATED"/>
    <property type="match status" value="1"/>
</dbReference>
<evidence type="ECO:0000259" key="2">
    <source>
        <dbReference type="Pfam" id="PF12770"/>
    </source>
</evidence>
<protein>
    <recommendedName>
        <fullName evidence="2">CHAT domain-containing protein</fullName>
    </recommendedName>
</protein>
<keyword evidence="1" id="KW-0802">TPR repeat</keyword>
<comment type="caution">
    <text evidence="3">The sequence shown here is derived from an EMBL/GenBank/DDBJ whole genome shotgun (WGS) entry which is preliminary data.</text>
</comment>